<feature type="compositionally biased region" description="Acidic residues" evidence="1">
    <location>
        <begin position="86"/>
        <end position="99"/>
    </location>
</feature>
<comment type="caution">
    <text evidence="3">The sequence shown here is derived from an EMBL/GenBank/DDBJ whole genome shotgun (WGS) entry which is preliminary data.</text>
</comment>
<protein>
    <submittedName>
        <fullName evidence="3">Uncharacterized protein</fullName>
    </submittedName>
</protein>
<sequence>MGNIVQKCQIKGKMFSSKFSLLLLGFVILGTCLNIAQSMPTGDVDDYNKGNDIEDEEFEEELPFGIDSLDDEDVEEGEAEERNFPEELDAEIEEEEEEAIEKKIAEDEEEEEKDADEETDDDEKDLIEEEKKDLGDVEIADAEEEEEEKHAEEEEHDEEEEDEYNEEEEEEKHDDEGGEEVALDAEVDEDAGSEEKKFPYTWYDRVRKFFKGRK</sequence>
<dbReference type="Proteomes" id="UP000886998">
    <property type="component" value="Unassembled WGS sequence"/>
</dbReference>
<feature type="compositionally biased region" description="Acidic residues" evidence="1">
    <location>
        <begin position="53"/>
        <end position="79"/>
    </location>
</feature>
<gene>
    <name evidence="3" type="ORF">TNIN_286641</name>
</gene>
<evidence type="ECO:0000313" key="3">
    <source>
        <dbReference type="EMBL" id="GFY53417.1"/>
    </source>
</evidence>
<feature type="region of interest" description="Disordered" evidence="1">
    <location>
        <begin position="40"/>
        <end position="198"/>
    </location>
</feature>
<feature type="compositionally biased region" description="Acidic residues" evidence="1">
    <location>
        <begin position="136"/>
        <end position="147"/>
    </location>
</feature>
<proteinExistence type="predicted"/>
<keyword evidence="4" id="KW-1185">Reference proteome</keyword>
<feature type="compositionally biased region" description="Acidic residues" evidence="1">
    <location>
        <begin position="106"/>
        <end position="128"/>
    </location>
</feature>
<dbReference type="AlphaFoldDB" id="A0A8X7C4K2"/>
<evidence type="ECO:0000313" key="4">
    <source>
        <dbReference type="Proteomes" id="UP000886998"/>
    </source>
</evidence>
<feature type="compositionally biased region" description="Acidic residues" evidence="1">
    <location>
        <begin position="154"/>
        <end position="192"/>
    </location>
</feature>
<organism evidence="3 4">
    <name type="scientific">Trichonephila inaurata madagascariensis</name>
    <dbReference type="NCBI Taxonomy" id="2747483"/>
    <lineage>
        <taxon>Eukaryota</taxon>
        <taxon>Metazoa</taxon>
        <taxon>Ecdysozoa</taxon>
        <taxon>Arthropoda</taxon>
        <taxon>Chelicerata</taxon>
        <taxon>Arachnida</taxon>
        <taxon>Araneae</taxon>
        <taxon>Araneomorphae</taxon>
        <taxon>Entelegynae</taxon>
        <taxon>Araneoidea</taxon>
        <taxon>Nephilidae</taxon>
        <taxon>Trichonephila</taxon>
        <taxon>Trichonephila inaurata</taxon>
    </lineage>
</organism>
<name>A0A8X7C4K2_9ARAC</name>
<keyword evidence="2" id="KW-0732">Signal</keyword>
<evidence type="ECO:0000256" key="2">
    <source>
        <dbReference type="SAM" id="SignalP"/>
    </source>
</evidence>
<evidence type="ECO:0000256" key="1">
    <source>
        <dbReference type="SAM" id="MobiDB-lite"/>
    </source>
</evidence>
<feature type="signal peptide" evidence="2">
    <location>
        <begin position="1"/>
        <end position="38"/>
    </location>
</feature>
<feature type="chain" id="PRO_5036444066" evidence="2">
    <location>
        <begin position="39"/>
        <end position="214"/>
    </location>
</feature>
<accession>A0A8X7C4K2</accession>
<dbReference type="EMBL" id="BMAV01009241">
    <property type="protein sequence ID" value="GFY53417.1"/>
    <property type="molecule type" value="Genomic_DNA"/>
</dbReference>
<reference evidence="3" key="1">
    <citation type="submission" date="2020-08" db="EMBL/GenBank/DDBJ databases">
        <title>Multicomponent nature underlies the extraordinary mechanical properties of spider dragline silk.</title>
        <authorList>
            <person name="Kono N."/>
            <person name="Nakamura H."/>
            <person name="Mori M."/>
            <person name="Yoshida Y."/>
            <person name="Ohtoshi R."/>
            <person name="Malay A.D."/>
            <person name="Moran D.A.P."/>
            <person name="Tomita M."/>
            <person name="Numata K."/>
            <person name="Arakawa K."/>
        </authorList>
    </citation>
    <scope>NUCLEOTIDE SEQUENCE</scope>
</reference>